<keyword evidence="2" id="KW-1185">Reference proteome</keyword>
<name>A0A6I3WAX2_9PSED</name>
<evidence type="ECO:0000313" key="1">
    <source>
        <dbReference type="EMBL" id="MUF04352.1"/>
    </source>
</evidence>
<reference evidence="1 2" key="1">
    <citation type="submission" date="2019-11" db="EMBL/GenBank/DDBJ databases">
        <title>Pseudomonas karstica sp. nov. and Pseudomonas spelaei sp. nov. from karst caves.</title>
        <authorList>
            <person name="Zeman M."/>
        </authorList>
    </citation>
    <scope>NUCLEOTIDE SEQUENCE [LARGE SCALE GENOMIC DNA]</scope>
    <source>
        <strain evidence="1 2">CCM 7893</strain>
    </source>
</reference>
<protein>
    <submittedName>
        <fullName evidence="1">Uncharacterized protein</fullName>
    </submittedName>
</protein>
<sequence>MSGPKVVRIVTREEIIAICQGHLHRLEKAVARWEAQGLKIGELSDSECVATRARRDQLSQLLADDQLLELQKRVPIEIEFLSRDMTQREELAVNKAINLRQQQRNLQESAATLVKALEGKNAAPALLDQLHAVGAGKLVGQAQALLAQGFALLNAAPQTEQLTERQRQLAQQLKTGEPVVQFSQWLADQTRKAVRDPRLERIDQHIARLQTLDGPAIAAPFLLQLSRLETETRENPRNLLLDSLVLDLAQATLAQQQRRQAFEQLQLLAAEVETLSTAGSAELLNQVVASETTMDLATLAQLTEQCQAQIALELRQRAALARRQAVLEGLGSLGYEVREGMATAWANEGRVVLRKTATPGVGVEVGGNAESGRLQVRAVALGADHDARRDRDIETIWCGEFQRLQALLASRGDDLSIERALAVGEVPLKVVALDAALVQREVAQRRTL</sequence>
<accession>A0A6I3WAX2</accession>
<evidence type="ECO:0000313" key="2">
    <source>
        <dbReference type="Proteomes" id="UP000438196"/>
    </source>
</evidence>
<dbReference type="Proteomes" id="UP000438196">
    <property type="component" value="Unassembled WGS sequence"/>
</dbReference>
<comment type="caution">
    <text evidence="1">The sequence shown here is derived from an EMBL/GenBank/DDBJ whole genome shotgun (WGS) entry which is preliminary data.</text>
</comment>
<organism evidence="1 2">
    <name type="scientific">Pseudomonas spelaei</name>
    <dbReference type="NCBI Taxonomy" id="1055469"/>
    <lineage>
        <taxon>Bacteria</taxon>
        <taxon>Pseudomonadati</taxon>
        <taxon>Pseudomonadota</taxon>
        <taxon>Gammaproteobacteria</taxon>
        <taxon>Pseudomonadales</taxon>
        <taxon>Pseudomonadaceae</taxon>
        <taxon>Pseudomonas</taxon>
    </lineage>
</organism>
<dbReference type="AlphaFoldDB" id="A0A6I3WAX2"/>
<proteinExistence type="predicted"/>
<gene>
    <name evidence="1" type="ORF">GNF76_08390</name>
</gene>
<dbReference type="OrthoDB" id="238413at2"/>
<dbReference type="EMBL" id="WNNK01000005">
    <property type="protein sequence ID" value="MUF04352.1"/>
    <property type="molecule type" value="Genomic_DNA"/>
</dbReference>
<dbReference type="RefSeq" id="WP_155582706.1">
    <property type="nucleotide sequence ID" value="NZ_JBHSTH010000002.1"/>
</dbReference>